<proteinExistence type="inferred from homology"/>
<dbReference type="PANTHER" id="PTHR33359:SF1">
    <property type="entry name" value="MOLYBDOPTERIN SYNTHASE SULFUR CARRIER SUBUNIT"/>
    <property type="match status" value="1"/>
</dbReference>
<evidence type="ECO:0000256" key="1">
    <source>
        <dbReference type="ARBA" id="ARBA00022741"/>
    </source>
</evidence>
<organism evidence="4 5">
    <name type="scientific">Thermogemmata fonticola</name>
    <dbReference type="NCBI Taxonomy" id="2755323"/>
    <lineage>
        <taxon>Bacteria</taxon>
        <taxon>Pseudomonadati</taxon>
        <taxon>Planctomycetota</taxon>
        <taxon>Planctomycetia</taxon>
        <taxon>Gemmatales</taxon>
        <taxon>Gemmataceae</taxon>
        <taxon>Thermogemmata</taxon>
    </lineage>
</organism>
<dbReference type="GO" id="GO:0006777">
    <property type="term" value="P:Mo-molybdopterin cofactor biosynthetic process"/>
    <property type="evidence" value="ECO:0007669"/>
    <property type="project" value="InterPro"/>
</dbReference>
<comment type="caution">
    <text evidence="4">The sequence shown here is derived from an EMBL/GenBank/DDBJ whole genome shotgun (WGS) entry which is preliminary data.</text>
</comment>
<dbReference type="InterPro" id="IPR044672">
    <property type="entry name" value="MOCS2A"/>
</dbReference>
<evidence type="ECO:0000313" key="5">
    <source>
        <dbReference type="Proteomes" id="UP000542342"/>
    </source>
</evidence>
<dbReference type="EMBL" id="JACEFB010000005">
    <property type="protein sequence ID" value="MBA2226331.1"/>
    <property type="molecule type" value="Genomic_DNA"/>
</dbReference>
<dbReference type="RefSeq" id="WP_194537768.1">
    <property type="nucleotide sequence ID" value="NZ_JACEFB010000005.1"/>
</dbReference>
<dbReference type="SUPFAM" id="SSF54285">
    <property type="entry name" value="MoaD/ThiS"/>
    <property type="match status" value="1"/>
</dbReference>
<evidence type="ECO:0000256" key="2">
    <source>
        <dbReference type="ARBA" id="ARBA00024200"/>
    </source>
</evidence>
<dbReference type="InterPro" id="IPR016155">
    <property type="entry name" value="Mopterin_synth/thiamin_S_b"/>
</dbReference>
<evidence type="ECO:0000256" key="3">
    <source>
        <dbReference type="ARBA" id="ARBA00024247"/>
    </source>
</evidence>
<protein>
    <recommendedName>
        <fullName evidence="3">Molybdopterin synthase sulfur carrier subunit</fullName>
    </recommendedName>
</protein>
<dbReference type="CDD" id="cd00754">
    <property type="entry name" value="Ubl_MoaD"/>
    <property type="match status" value="1"/>
</dbReference>
<accession>A0A7V8VE85</accession>
<keyword evidence="1" id="KW-0547">Nucleotide-binding</keyword>
<comment type="similarity">
    <text evidence="2">Belongs to the MoaD family.</text>
</comment>
<dbReference type="PANTHER" id="PTHR33359">
    <property type="entry name" value="MOLYBDOPTERIN SYNTHASE SULFUR CARRIER SUBUNIT"/>
    <property type="match status" value="1"/>
</dbReference>
<dbReference type="Proteomes" id="UP000542342">
    <property type="component" value="Unassembled WGS sequence"/>
</dbReference>
<dbReference type="Pfam" id="PF02597">
    <property type="entry name" value="ThiS"/>
    <property type="match status" value="1"/>
</dbReference>
<evidence type="ECO:0000313" key="4">
    <source>
        <dbReference type="EMBL" id="MBA2226331.1"/>
    </source>
</evidence>
<reference evidence="4 5" key="1">
    <citation type="submission" date="2020-07" db="EMBL/GenBank/DDBJ databases">
        <title>Thermogemmata thermophila gen. nov., sp. nov., a novel moderate thermophilic planctomycete from a Kamchatka hot spring.</title>
        <authorList>
            <person name="Elcheninov A.G."/>
            <person name="Podosokorskaya O.A."/>
            <person name="Kovaleva O.L."/>
            <person name="Novikov A."/>
            <person name="Bonch-Osmolovskaya E.A."/>
            <person name="Toshchakov S.V."/>
            <person name="Kublanov I.V."/>
        </authorList>
    </citation>
    <scope>NUCLEOTIDE SEQUENCE [LARGE SCALE GENOMIC DNA]</scope>
    <source>
        <strain evidence="4 5">2918</strain>
    </source>
</reference>
<dbReference type="InterPro" id="IPR003749">
    <property type="entry name" value="ThiS/MoaD-like"/>
</dbReference>
<dbReference type="AlphaFoldDB" id="A0A7V8VE85"/>
<dbReference type="UniPathway" id="UPA00344"/>
<dbReference type="GO" id="GO:0000166">
    <property type="term" value="F:nucleotide binding"/>
    <property type="evidence" value="ECO:0007669"/>
    <property type="project" value="UniProtKB-KW"/>
</dbReference>
<sequence length="91" mass="9882">MTQVLVHLRLFAVFRDTLGADLIPVELPAGSTVADLRQALYCRWPTLRNLLERSAIAINQEYASDNHVLSSGDEAALIPPVSGGQPFSPIP</sequence>
<dbReference type="InterPro" id="IPR012675">
    <property type="entry name" value="Beta-grasp_dom_sf"/>
</dbReference>
<dbReference type="Gene3D" id="3.10.20.30">
    <property type="match status" value="1"/>
</dbReference>
<dbReference type="GO" id="GO:1990133">
    <property type="term" value="C:molybdopterin adenylyltransferase complex"/>
    <property type="evidence" value="ECO:0007669"/>
    <property type="project" value="TreeGrafter"/>
</dbReference>
<gene>
    <name evidence="4" type="ORF">H0921_09185</name>
</gene>
<name>A0A7V8VE85_9BACT</name>
<keyword evidence="5" id="KW-1185">Reference proteome</keyword>